<feature type="domain" description="Peptidoglycan binding-like" evidence="2">
    <location>
        <begin position="408"/>
        <end position="463"/>
    </location>
</feature>
<evidence type="ECO:0000313" key="3">
    <source>
        <dbReference type="EMBL" id="BAY84033.1"/>
    </source>
</evidence>
<dbReference type="InterPro" id="IPR036365">
    <property type="entry name" value="PGBD-like_sf"/>
</dbReference>
<dbReference type="AlphaFoldDB" id="A0A1Z4LS05"/>
<keyword evidence="1" id="KW-1133">Transmembrane helix</keyword>
<dbReference type="InterPro" id="IPR036366">
    <property type="entry name" value="PGBDSf"/>
</dbReference>
<dbReference type="PANTHER" id="PTHR41533:SF1">
    <property type="entry name" value="L,D-TRANSPEPTIDASE YCBB-RELATED"/>
    <property type="match status" value="1"/>
</dbReference>
<reference evidence="3 4" key="1">
    <citation type="submission" date="2017-06" db="EMBL/GenBank/DDBJ databases">
        <title>Genome sequencing of cyanobaciteial culture collection at National Institute for Environmental Studies (NIES).</title>
        <authorList>
            <person name="Hirose Y."/>
            <person name="Shimura Y."/>
            <person name="Fujisawa T."/>
            <person name="Nakamura Y."/>
            <person name="Kawachi M."/>
        </authorList>
    </citation>
    <scope>NUCLEOTIDE SEQUENCE [LARGE SCALE GENOMIC DNA]</scope>
    <source>
        <strain evidence="3 4">NIES-267</strain>
    </source>
</reference>
<sequence length="537" mass="59574">MENIAYTHAALSYEAEENIEIIPFLFDVNFFCEISRKNNSSFTAINFLSISLILFFLSSVGQALAVEKYGSKNASVTTIQKCLKQLGYLNSSATGYYGTITKNAVIKFQKDNGLAIDGIVGSNTQKFLQSECSSQQSTTNQTNVLQLGSRNQAVEKLQQDLKQLNYFVGNPSGYFGPITKDAVASFQKDQSLTVDGIAGSRTLSAIQNIFAKGLQDNVGGENFSLSLGSRGAEVASLQKRLQRLNYFKGKITGYFGPYTKDVVTQFQKDKKLTVDGIVGVGTQKAIDKAIQASKPVKTISNSKILPLTIGSCNNGNCPTLRFGNKNRYVKYLQTRLGHWGSFKSSPNGNYDSKTVEAVKRFQRASGLSADGVVGPQTWIKIENLETKKPKPEKSSECNKPVLQRGDKGECVTKLQKRLQKLGYFKDNLTSYFGNSTWEAVKQFQLNNELAPNGIVDSQTWKVLEKDNSNYVVLVPVTSPYTLDEVRRFVPDAFIRDTKLGKFVQAGEFQKSEGAQQYSRYFLRERGFNARVVAKDKL</sequence>
<evidence type="ECO:0000259" key="2">
    <source>
        <dbReference type="Pfam" id="PF01471"/>
    </source>
</evidence>
<feature type="transmembrane region" description="Helical" evidence="1">
    <location>
        <begin position="44"/>
        <end position="65"/>
    </location>
</feature>
<feature type="domain" description="Peptidoglycan binding-like" evidence="2">
    <location>
        <begin position="230"/>
        <end position="286"/>
    </location>
</feature>
<dbReference type="Proteomes" id="UP000218418">
    <property type="component" value="Chromosome"/>
</dbReference>
<dbReference type="Pfam" id="PF01471">
    <property type="entry name" value="PG_binding_1"/>
    <property type="match status" value="5"/>
</dbReference>
<dbReference type="SUPFAM" id="SSF47090">
    <property type="entry name" value="PGBD-like"/>
    <property type="match status" value="5"/>
</dbReference>
<feature type="domain" description="Peptidoglycan binding-like" evidence="2">
    <location>
        <begin position="73"/>
        <end position="128"/>
    </location>
</feature>
<dbReference type="PANTHER" id="PTHR41533">
    <property type="entry name" value="L,D-TRANSPEPTIDASE HI_1667-RELATED"/>
    <property type="match status" value="1"/>
</dbReference>
<keyword evidence="1" id="KW-0472">Membrane</keyword>
<organism evidence="3 4">
    <name type="scientific">Calothrix parasitica NIES-267</name>
    <dbReference type="NCBI Taxonomy" id="1973488"/>
    <lineage>
        <taxon>Bacteria</taxon>
        <taxon>Bacillati</taxon>
        <taxon>Cyanobacteriota</taxon>
        <taxon>Cyanophyceae</taxon>
        <taxon>Nostocales</taxon>
        <taxon>Calotrichaceae</taxon>
        <taxon>Calothrix</taxon>
    </lineage>
</organism>
<dbReference type="Gene3D" id="1.10.101.10">
    <property type="entry name" value="PGBD-like superfamily/PGBD"/>
    <property type="match status" value="5"/>
</dbReference>
<dbReference type="InterPro" id="IPR002477">
    <property type="entry name" value="Peptidoglycan-bd-like"/>
</dbReference>
<gene>
    <name evidence="3" type="ORF">NIES267_35280</name>
</gene>
<dbReference type="OrthoDB" id="6197780at2"/>
<feature type="domain" description="Peptidoglycan binding-like" evidence="2">
    <location>
        <begin position="329"/>
        <end position="379"/>
    </location>
</feature>
<evidence type="ECO:0000256" key="1">
    <source>
        <dbReference type="SAM" id="Phobius"/>
    </source>
</evidence>
<accession>A0A1Z4LS05</accession>
<evidence type="ECO:0000313" key="4">
    <source>
        <dbReference type="Proteomes" id="UP000218418"/>
    </source>
</evidence>
<name>A0A1Z4LS05_9CYAN</name>
<dbReference type="InterPro" id="IPR052905">
    <property type="entry name" value="LD-transpeptidase_YkuD-like"/>
</dbReference>
<feature type="domain" description="Peptidoglycan binding-like" evidence="2">
    <location>
        <begin position="151"/>
        <end position="206"/>
    </location>
</feature>
<proteinExistence type="predicted"/>
<dbReference type="EMBL" id="AP018227">
    <property type="protein sequence ID" value="BAY84033.1"/>
    <property type="molecule type" value="Genomic_DNA"/>
</dbReference>
<protein>
    <submittedName>
        <fullName evidence="3">Peptidoglycan-binding domain 1</fullName>
    </submittedName>
</protein>
<keyword evidence="4" id="KW-1185">Reference proteome</keyword>
<keyword evidence="1" id="KW-0812">Transmembrane</keyword>